<gene>
    <name evidence="6" type="ORF">CSSPTR1EN2_LOCUS12975</name>
</gene>
<evidence type="ECO:0000256" key="1">
    <source>
        <dbReference type="ARBA" id="ARBA00004123"/>
    </source>
</evidence>
<evidence type="ECO:0000256" key="4">
    <source>
        <dbReference type="ARBA" id="ARBA00023242"/>
    </source>
</evidence>
<keyword evidence="4" id="KW-0539">Nucleus</keyword>
<feature type="compositionally biased region" description="Polar residues" evidence="5">
    <location>
        <begin position="1"/>
        <end position="11"/>
    </location>
</feature>
<dbReference type="Proteomes" id="UP001497512">
    <property type="component" value="Chromosome 2"/>
</dbReference>
<dbReference type="PROSITE" id="PS50096">
    <property type="entry name" value="IQ"/>
    <property type="match status" value="1"/>
</dbReference>
<proteinExistence type="predicted"/>
<keyword evidence="7" id="KW-1185">Reference proteome</keyword>
<feature type="region of interest" description="Disordered" evidence="5">
    <location>
        <begin position="1"/>
        <end position="41"/>
    </location>
</feature>
<comment type="subcellular location">
    <subcellularLocation>
        <location evidence="2">Cytoplasm</location>
    </subcellularLocation>
    <subcellularLocation>
        <location evidence="1">Nucleus</location>
    </subcellularLocation>
</comment>
<evidence type="ECO:0000313" key="7">
    <source>
        <dbReference type="Proteomes" id="UP001497512"/>
    </source>
</evidence>
<evidence type="ECO:0000313" key="6">
    <source>
        <dbReference type="EMBL" id="CAK9215826.1"/>
    </source>
</evidence>
<organism evidence="6 7">
    <name type="scientific">Sphagnum troendelagicum</name>
    <dbReference type="NCBI Taxonomy" id="128251"/>
    <lineage>
        <taxon>Eukaryota</taxon>
        <taxon>Viridiplantae</taxon>
        <taxon>Streptophyta</taxon>
        <taxon>Embryophyta</taxon>
        <taxon>Bryophyta</taxon>
        <taxon>Sphagnophytina</taxon>
        <taxon>Sphagnopsida</taxon>
        <taxon>Sphagnales</taxon>
        <taxon>Sphagnaceae</taxon>
        <taxon>Sphagnum</taxon>
    </lineage>
</organism>
<sequence>MSLDGKNSSTMVGGEGEENTKTEEGEQQRQDLEEGEGSGQAAAAAAAMHIQRRYRGYRVRRKVADAAVMANISWWNAVDAVSLLQNTEHYYAYKKNSCNASSNWSRLQKKAAKVGKGLSRDSKALKLALQHWLEAVDAQHRYGRNLHPYYNTWLNCNTNEPFFYWLDVGEGRDLDLPECLRSKMQKEHIRYLGPAERERYEVIIEDGKLYYKLNGCPVDTPKPDRWIFVMSPAGKLYVGPKRRGSFQHSSFLAGGATIAAGRLHVNDGVVELMEAHSGHYRPSPGNFQALIQLLTQSGADLTMTKVMLVSEDQLDESNKTKSDDRVKACQGSTPSHNCGEEGAFKSLITNACAEEGMAVVVEEKSIWRPDNVLNEGVDSSITTLSIDGNATTDNQLLEMSSPLMNGIEDNNSASEVTVTVMNGIGDNNSTPEVANLVTNENEDNKASEVMYPMMNGNEDDKVPEVIFATMGVCKAERVSPDKGAVQTLHTPGYSRIASLTRFSPGQCSRFL</sequence>
<dbReference type="InterPro" id="IPR044159">
    <property type="entry name" value="IQM"/>
</dbReference>
<name>A0ABP0U9J9_9BRYO</name>
<dbReference type="PANTHER" id="PTHR31250:SF27">
    <property type="entry name" value="IQ DOMAIN-CONTAINING PROTEIN IQM5"/>
    <property type="match status" value="1"/>
</dbReference>
<evidence type="ECO:0000256" key="5">
    <source>
        <dbReference type="SAM" id="MobiDB-lite"/>
    </source>
</evidence>
<dbReference type="PANTHER" id="PTHR31250">
    <property type="entry name" value="IQ DOMAIN-CONTAINING PROTEIN IQM3"/>
    <property type="match status" value="1"/>
</dbReference>
<evidence type="ECO:0000256" key="2">
    <source>
        <dbReference type="ARBA" id="ARBA00004496"/>
    </source>
</evidence>
<accession>A0ABP0U9J9</accession>
<reference evidence="6" key="1">
    <citation type="submission" date="2024-02" db="EMBL/GenBank/DDBJ databases">
        <authorList>
            <consortium name="ELIXIR-Norway"/>
            <consortium name="Elixir Norway"/>
        </authorList>
    </citation>
    <scope>NUCLEOTIDE SEQUENCE</scope>
</reference>
<evidence type="ECO:0000256" key="3">
    <source>
        <dbReference type="ARBA" id="ARBA00022490"/>
    </source>
</evidence>
<protein>
    <submittedName>
        <fullName evidence="6">Uncharacterized protein</fullName>
    </submittedName>
</protein>
<feature type="compositionally biased region" description="Basic and acidic residues" evidence="5">
    <location>
        <begin position="18"/>
        <end position="32"/>
    </location>
</feature>
<dbReference type="EMBL" id="OZ019894">
    <property type="protein sequence ID" value="CAK9215826.1"/>
    <property type="molecule type" value="Genomic_DNA"/>
</dbReference>
<keyword evidence="3" id="KW-0963">Cytoplasm</keyword>